<gene>
    <name evidence="1" type="ORF">RM423_16500</name>
</gene>
<dbReference type="InterPro" id="IPR036249">
    <property type="entry name" value="Thioredoxin-like_sf"/>
</dbReference>
<organism evidence="1 2">
    <name type="scientific">Jatrophihabitans lederbergiae</name>
    <dbReference type="NCBI Taxonomy" id="3075547"/>
    <lineage>
        <taxon>Bacteria</taxon>
        <taxon>Bacillati</taxon>
        <taxon>Actinomycetota</taxon>
        <taxon>Actinomycetes</taxon>
        <taxon>Jatrophihabitantales</taxon>
        <taxon>Jatrophihabitantaceae</taxon>
        <taxon>Jatrophihabitans</taxon>
    </lineage>
</organism>
<protein>
    <recommendedName>
        <fullName evidence="3">Thioredoxin domain-containing protein</fullName>
    </recommendedName>
</protein>
<evidence type="ECO:0000313" key="2">
    <source>
        <dbReference type="Proteomes" id="UP001183176"/>
    </source>
</evidence>
<dbReference type="Proteomes" id="UP001183176">
    <property type="component" value="Unassembled WGS sequence"/>
</dbReference>
<reference evidence="2" key="1">
    <citation type="submission" date="2023-07" db="EMBL/GenBank/DDBJ databases">
        <title>30 novel species of actinomycetes from the DSMZ collection.</title>
        <authorList>
            <person name="Nouioui I."/>
        </authorList>
    </citation>
    <scope>NUCLEOTIDE SEQUENCE [LARGE SCALE GENOMIC DNA]</scope>
    <source>
        <strain evidence="2">DSM 44399</strain>
    </source>
</reference>
<evidence type="ECO:0000313" key="1">
    <source>
        <dbReference type="EMBL" id="MDT0262993.1"/>
    </source>
</evidence>
<proteinExistence type="predicted"/>
<sequence>MTAALSIWVLLLTVATAGNLLLTLAAIRRIKASPHDHSEDKPVLPVVGNSIGEFETPAGAGAPLTGTQLRQGNRRALFVTAHCPACRRVISAMRAAKSADRLPPELVSFFLVGDDAETQTSEFATELRHLGGVSVVPLEHPALAAFGGVEVFPTVVDLRDGEIVRVGHRLPEGARTDGR</sequence>
<evidence type="ECO:0008006" key="3">
    <source>
        <dbReference type="Google" id="ProtNLM"/>
    </source>
</evidence>
<name>A0ABU2JE44_9ACTN</name>
<dbReference type="EMBL" id="JAVREH010000026">
    <property type="protein sequence ID" value="MDT0262993.1"/>
    <property type="molecule type" value="Genomic_DNA"/>
</dbReference>
<accession>A0ABU2JE44</accession>
<comment type="caution">
    <text evidence="1">The sequence shown here is derived from an EMBL/GenBank/DDBJ whole genome shotgun (WGS) entry which is preliminary data.</text>
</comment>
<keyword evidence="2" id="KW-1185">Reference proteome</keyword>
<dbReference type="SUPFAM" id="SSF52833">
    <property type="entry name" value="Thioredoxin-like"/>
    <property type="match status" value="1"/>
</dbReference>
<dbReference type="RefSeq" id="WP_311424140.1">
    <property type="nucleotide sequence ID" value="NZ_JAVREH010000026.1"/>
</dbReference>